<accession>A0A7J7VN36</accession>
<proteinExistence type="predicted"/>
<name>A0A7J7VN36_PIPKU</name>
<sequence length="127" mass="14490">MISTYLFSFILSSFHYTLYQQSYFSSTHTGSSLWNVLFQLVLYFLFTFLKPLMLPLSSSHLAANFALYCTNKFEVIRKQTLITITICPLASVPINPTFLCVTIEKLSVLLSIQGQPHTFLLTQGQLH</sequence>
<evidence type="ECO:0000313" key="1">
    <source>
        <dbReference type="EMBL" id="KAF6326411.1"/>
    </source>
</evidence>
<dbReference type="Proteomes" id="UP000558488">
    <property type="component" value="Unassembled WGS sequence"/>
</dbReference>
<comment type="caution">
    <text evidence="1">The sequence shown here is derived from an EMBL/GenBank/DDBJ whole genome shotgun (WGS) entry which is preliminary data.</text>
</comment>
<dbReference type="EMBL" id="JACAGB010000014">
    <property type="protein sequence ID" value="KAF6326411.1"/>
    <property type="molecule type" value="Genomic_DNA"/>
</dbReference>
<keyword evidence="2" id="KW-1185">Reference proteome</keyword>
<reference evidence="1 2" key="1">
    <citation type="journal article" date="2020" name="Nature">
        <title>Six reference-quality genomes reveal evolution of bat adaptations.</title>
        <authorList>
            <person name="Jebb D."/>
            <person name="Huang Z."/>
            <person name="Pippel M."/>
            <person name="Hughes G.M."/>
            <person name="Lavrichenko K."/>
            <person name="Devanna P."/>
            <person name="Winkler S."/>
            <person name="Jermiin L.S."/>
            <person name="Skirmuntt E.C."/>
            <person name="Katzourakis A."/>
            <person name="Burkitt-Gray L."/>
            <person name="Ray D.A."/>
            <person name="Sullivan K.A.M."/>
            <person name="Roscito J.G."/>
            <person name="Kirilenko B.M."/>
            <person name="Davalos L.M."/>
            <person name="Corthals A.P."/>
            <person name="Power M.L."/>
            <person name="Jones G."/>
            <person name="Ransome R.D."/>
            <person name="Dechmann D.K.N."/>
            <person name="Locatelli A.G."/>
            <person name="Puechmaille S.J."/>
            <person name="Fedrigo O."/>
            <person name="Jarvis E.D."/>
            <person name="Hiller M."/>
            <person name="Vernes S.C."/>
            <person name="Myers E.W."/>
            <person name="Teeling E.C."/>
        </authorList>
    </citation>
    <scope>NUCLEOTIDE SEQUENCE [LARGE SCALE GENOMIC DNA]</scope>
    <source>
        <strain evidence="1">MPipKuh1</strain>
        <tissue evidence="1">Flight muscle</tissue>
    </source>
</reference>
<organism evidence="1 2">
    <name type="scientific">Pipistrellus kuhlii</name>
    <name type="common">Kuhl's pipistrelle</name>
    <dbReference type="NCBI Taxonomy" id="59472"/>
    <lineage>
        <taxon>Eukaryota</taxon>
        <taxon>Metazoa</taxon>
        <taxon>Chordata</taxon>
        <taxon>Craniata</taxon>
        <taxon>Vertebrata</taxon>
        <taxon>Euteleostomi</taxon>
        <taxon>Mammalia</taxon>
        <taxon>Eutheria</taxon>
        <taxon>Laurasiatheria</taxon>
        <taxon>Chiroptera</taxon>
        <taxon>Yangochiroptera</taxon>
        <taxon>Vespertilionidae</taxon>
        <taxon>Pipistrellus</taxon>
    </lineage>
</organism>
<gene>
    <name evidence="1" type="ORF">mPipKuh1_008406</name>
</gene>
<protein>
    <submittedName>
        <fullName evidence="1">Uncharacterized protein</fullName>
    </submittedName>
</protein>
<evidence type="ECO:0000313" key="2">
    <source>
        <dbReference type="Proteomes" id="UP000558488"/>
    </source>
</evidence>
<dbReference type="AlphaFoldDB" id="A0A7J7VN36"/>